<dbReference type="RefSeq" id="WP_350402680.1">
    <property type="nucleotide sequence ID" value="NZ_JBELOE010000265.1"/>
</dbReference>
<dbReference type="InterPro" id="IPR007318">
    <property type="entry name" value="Phopholipid_MeTrfase"/>
</dbReference>
<evidence type="ECO:0000256" key="1">
    <source>
        <dbReference type="ARBA" id="ARBA00004127"/>
    </source>
</evidence>
<dbReference type="EC" id="2.1.1.100" evidence="6"/>
<evidence type="ECO:0000256" key="5">
    <source>
        <dbReference type="SAM" id="Phobius"/>
    </source>
</evidence>
<keyword evidence="6" id="KW-0489">Methyltransferase</keyword>
<feature type="transmembrane region" description="Helical" evidence="5">
    <location>
        <begin position="92"/>
        <end position="121"/>
    </location>
</feature>
<dbReference type="Pfam" id="PF04191">
    <property type="entry name" value="PEMT"/>
    <property type="match status" value="1"/>
</dbReference>
<feature type="transmembrane region" description="Helical" evidence="5">
    <location>
        <begin position="12"/>
        <end position="34"/>
    </location>
</feature>
<dbReference type="InterPro" id="IPR052527">
    <property type="entry name" value="Metal_cation-efflux_comp"/>
</dbReference>
<name>A0ABV1RL00_9ALTE</name>
<evidence type="ECO:0000313" key="7">
    <source>
        <dbReference type="Proteomes" id="UP001467690"/>
    </source>
</evidence>
<evidence type="ECO:0000256" key="3">
    <source>
        <dbReference type="ARBA" id="ARBA00022989"/>
    </source>
</evidence>
<feature type="transmembrane region" description="Helical" evidence="5">
    <location>
        <begin position="41"/>
        <end position="57"/>
    </location>
</feature>
<dbReference type="EC" id="2.1.1.334" evidence="6"/>
<proteinExistence type="predicted"/>
<evidence type="ECO:0000256" key="2">
    <source>
        <dbReference type="ARBA" id="ARBA00022692"/>
    </source>
</evidence>
<evidence type="ECO:0000313" key="6">
    <source>
        <dbReference type="EMBL" id="MER2493560.1"/>
    </source>
</evidence>
<dbReference type="GO" id="GO:0004671">
    <property type="term" value="F:protein C-terminal S-isoprenylcysteine carboxyl O-methyltransferase activity"/>
    <property type="evidence" value="ECO:0007669"/>
    <property type="project" value="UniProtKB-EC"/>
</dbReference>
<keyword evidence="3 5" id="KW-1133">Transmembrane helix</keyword>
<comment type="subcellular location">
    <subcellularLocation>
        <location evidence="1">Endomembrane system</location>
        <topology evidence="1">Multi-pass membrane protein</topology>
    </subcellularLocation>
</comment>
<keyword evidence="6" id="KW-0808">Transferase</keyword>
<dbReference type="Proteomes" id="UP001467690">
    <property type="component" value="Unassembled WGS sequence"/>
</dbReference>
<dbReference type="PANTHER" id="PTHR43847:SF1">
    <property type="entry name" value="BLL3993 PROTEIN"/>
    <property type="match status" value="1"/>
</dbReference>
<keyword evidence="4 5" id="KW-0472">Membrane</keyword>
<keyword evidence="2 5" id="KW-0812">Transmembrane</keyword>
<gene>
    <name evidence="6" type="ORF">ABS311_16905</name>
</gene>
<dbReference type="GO" id="GO:0032259">
    <property type="term" value="P:methylation"/>
    <property type="evidence" value="ECO:0007669"/>
    <property type="project" value="UniProtKB-KW"/>
</dbReference>
<keyword evidence="7" id="KW-1185">Reference proteome</keyword>
<accession>A0ABV1RL00</accession>
<dbReference type="EMBL" id="JBELOE010000265">
    <property type="protein sequence ID" value="MER2493560.1"/>
    <property type="molecule type" value="Genomic_DNA"/>
</dbReference>
<sequence>MKWLETRIPPVFVVFIIAALMWVLANITHLHIGILPYNKRLAALFLLAAIIIGLLAVRDFKRANTTVNPVKVNTASHLVTNGVFSYSRNPMYLAMLFMLIAWGFYLTNILALVFSFSFVIYMNRFQIYPEEQALRKNFANDYRNYCQQVRRWL</sequence>
<evidence type="ECO:0000256" key="4">
    <source>
        <dbReference type="ARBA" id="ARBA00023136"/>
    </source>
</evidence>
<dbReference type="PANTHER" id="PTHR43847">
    <property type="entry name" value="BLL3993 PROTEIN"/>
    <property type="match status" value="1"/>
</dbReference>
<comment type="caution">
    <text evidence="6">The sequence shown here is derived from an EMBL/GenBank/DDBJ whole genome shotgun (WGS) entry which is preliminary data.</text>
</comment>
<organism evidence="6 7">
    <name type="scientific">Catenovulum sediminis</name>
    <dbReference type="NCBI Taxonomy" id="1740262"/>
    <lineage>
        <taxon>Bacteria</taxon>
        <taxon>Pseudomonadati</taxon>
        <taxon>Pseudomonadota</taxon>
        <taxon>Gammaproteobacteria</taxon>
        <taxon>Alteromonadales</taxon>
        <taxon>Alteromonadaceae</taxon>
        <taxon>Catenovulum</taxon>
    </lineage>
</organism>
<reference evidence="6 7" key="1">
    <citation type="submission" date="2024-06" db="EMBL/GenBank/DDBJ databases">
        <authorList>
            <person name="Chen R.Y."/>
        </authorList>
    </citation>
    <scope>NUCLEOTIDE SEQUENCE [LARGE SCALE GENOMIC DNA]</scope>
    <source>
        <strain evidence="6 7">D2</strain>
    </source>
</reference>
<protein>
    <submittedName>
        <fullName evidence="6">Isoprenylcysteine carboxylmethyltransferase family protein</fullName>
        <ecNumber evidence="6">2.1.1.100</ecNumber>
        <ecNumber evidence="6">2.1.1.334</ecNumber>
    </submittedName>
</protein>
<dbReference type="Gene3D" id="1.20.120.1630">
    <property type="match status" value="1"/>
</dbReference>